<accession>A0AAW8NH87</accession>
<dbReference type="AlphaFoldDB" id="A0AAW8NH87"/>
<dbReference type="InterPro" id="IPR001073">
    <property type="entry name" value="C1q_dom"/>
</dbReference>
<evidence type="ECO:0000259" key="1">
    <source>
        <dbReference type="PROSITE" id="PS50871"/>
    </source>
</evidence>
<evidence type="ECO:0000313" key="2">
    <source>
        <dbReference type="EMBL" id="MDR7166269.1"/>
    </source>
</evidence>
<reference evidence="2" key="1">
    <citation type="submission" date="2023-07" db="EMBL/GenBank/DDBJ databases">
        <title>Sorghum-associated microbial communities from plants grown in Nebraska, USA.</title>
        <authorList>
            <person name="Schachtman D."/>
        </authorList>
    </citation>
    <scope>NUCLEOTIDE SEQUENCE</scope>
    <source>
        <strain evidence="2">BE261</strain>
    </source>
</reference>
<evidence type="ECO:0000313" key="3">
    <source>
        <dbReference type="Proteomes" id="UP001262032"/>
    </source>
</evidence>
<dbReference type="SMART" id="SM00110">
    <property type="entry name" value="C1Q"/>
    <property type="match status" value="1"/>
</dbReference>
<sequence length="447" mass="46515">MYDNFKLYNYSKALVSPDGYGRHESNFLSGDIINGFETVIGTGLQVTTKPGNAVLRYGSGGTASAYLVSLTADFTTTLSTADASNPRIDAIVLYVDTSVSLPSGTPTAANLDGLGVAKLIKVNGTPAASPSAPNTAAIQTAIGSTSYPYTILANWRVNAGVSALSQTNCTDTRVFAAPKNERSFGQGSFIESGGVASFTASTLNGSITAGTAWISFNGVLVPQAFNSLSLTMAASKDRYYYVTLGNSTIQAATDVSNGAASPALPANSVWLAKYVSGASAITSVLKDGLSSLGAPIYPRQFSTHALYNPSKFRVYRNAALSLPGGAPPVNTKITFDTKSFDTGSNFDASTNFRFTAPVAGFYSFDARLLILGSAENGKLILYKNGTAHSVGNNNAASNFFGLAVSDTLQLAAGDYVEVFYSNGINSTTAIEVGSSNCYFTGFLVSGM</sequence>
<dbReference type="EMBL" id="JAVDWN010000041">
    <property type="protein sequence ID" value="MDR7166269.1"/>
    <property type="molecule type" value="Genomic_DNA"/>
</dbReference>
<dbReference type="RefSeq" id="WP_310114681.1">
    <property type="nucleotide sequence ID" value="NZ_JAVDTN010000027.1"/>
</dbReference>
<comment type="caution">
    <text evidence="2">The sequence shown here is derived from an EMBL/GenBank/DDBJ whole genome shotgun (WGS) entry which is preliminary data.</text>
</comment>
<dbReference type="InterPro" id="IPR008983">
    <property type="entry name" value="Tumour_necrosis_fac-like_dom"/>
</dbReference>
<dbReference type="Gene3D" id="2.60.120.40">
    <property type="match status" value="1"/>
</dbReference>
<dbReference type="SUPFAM" id="SSF49842">
    <property type="entry name" value="TNF-like"/>
    <property type="match status" value="1"/>
</dbReference>
<dbReference type="Pfam" id="PF00386">
    <property type="entry name" value="C1q"/>
    <property type="match status" value="1"/>
</dbReference>
<protein>
    <recommendedName>
        <fullName evidence="1">C1q domain-containing protein</fullName>
    </recommendedName>
</protein>
<name>A0AAW8NH87_PSEOX</name>
<dbReference type="Proteomes" id="UP001262032">
    <property type="component" value="Unassembled WGS sequence"/>
</dbReference>
<proteinExistence type="predicted"/>
<organism evidence="2 3">
    <name type="scientific">Pseudarthrobacter oxydans</name>
    <name type="common">Arthrobacter oxydans</name>
    <dbReference type="NCBI Taxonomy" id="1671"/>
    <lineage>
        <taxon>Bacteria</taxon>
        <taxon>Bacillati</taxon>
        <taxon>Actinomycetota</taxon>
        <taxon>Actinomycetes</taxon>
        <taxon>Micrococcales</taxon>
        <taxon>Micrococcaceae</taxon>
        <taxon>Pseudarthrobacter</taxon>
    </lineage>
</organism>
<feature type="domain" description="C1q" evidence="1">
    <location>
        <begin position="309"/>
        <end position="447"/>
    </location>
</feature>
<gene>
    <name evidence="2" type="ORF">J2X12_004323</name>
</gene>
<dbReference type="PROSITE" id="PS50871">
    <property type="entry name" value="C1Q"/>
    <property type="match status" value="1"/>
</dbReference>
<dbReference type="GeneID" id="97424569"/>